<dbReference type="AlphaFoldDB" id="A0A8H6G6X1"/>
<dbReference type="GO" id="GO:0034080">
    <property type="term" value="P:CENP-A containing chromatin assembly"/>
    <property type="evidence" value="ECO:0007669"/>
    <property type="project" value="TreeGrafter"/>
</dbReference>
<evidence type="ECO:0000256" key="6">
    <source>
        <dbReference type="ARBA" id="ARBA00023328"/>
    </source>
</evidence>
<name>A0A8H6G6X1_9LECA</name>
<keyword evidence="6" id="KW-0137">Centromere</keyword>
<dbReference type="PANTHER" id="PTHR48208">
    <property type="entry name" value="CENTROMERE PROTEIN I"/>
    <property type="match status" value="1"/>
</dbReference>
<dbReference type="Proteomes" id="UP000578531">
    <property type="component" value="Unassembled WGS sequence"/>
</dbReference>
<accession>A0A8H6G6X1</accession>
<evidence type="ECO:0000313" key="7">
    <source>
        <dbReference type="EMBL" id="KAF6241509.1"/>
    </source>
</evidence>
<sequence length="717" mass="78273">MPSAVNGPNFEEALDHVILGMFTSTNTPQNVILTVQTASEIQTKKKYPVLKTHLEEIQSHAQQHGLTTATLKRLLEVLTSPNALDHTTQKALFKILYPAGQVPSHLICMVVNALGYGSRKASVSNQQLLLKWMNVIHDVLEDNSILSSLYSVFFNLLDMNSLRADLCPLLAQITRRKHVRPFRVQMLQDLSQKVGREPALSKIMQIYDTYAPGMLDVKKSTGRVPEFSHPDPEWANQLQRILEKADHLSADPLHQREATPSFRRGPKRLRLSASVEGSYSLDRIDNAEDLVNNVEKVRITGLATSDLDDPVLQIYVTLGSEDSHTEDVNECLSKAFMQQHESLTSGRDAKKPLVEVLDEALAYTQYTKTLPKPVMTFLEKYLPEWLPPQHQGIILDLLSHIPLKTFSALQTTLLNPLETALLSAPTITNPLPTLLTFYTTLLTKWTAPLLSSPSAPTPSQVAILLGLAKHTNLLTQTLLTTSPTASTISLILTHLSSLPLLVAPPLSIPLPPPPPLTTYLIIFTAPSLSTLSRLCSLLTSWKVAFESNASTARDQGQIESLNAALMDTCNLLFRSRAFNAADGHALGCLIPPPVVTSLSTYTSGLDPPQPLTSLFSLSHNPNVSALSITAFREVEDSAEDKQPGSVAVRHAGPITTKSLAQLGREGGVKMGWKEYRVLVLRWLEGVGVSGIADFGAATMPGMKGGQDAVARAKAGVA</sequence>
<dbReference type="CDD" id="cd22647">
    <property type="entry name" value="CTF3_NTD_HEAT"/>
    <property type="match status" value="1"/>
</dbReference>
<organism evidence="7 8">
    <name type="scientific">Letharia columbiana</name>
    <dbReference type="NCBI Taxonomy" id="112416"/>
    <lineage>
        <taxon>Eukaryota</taxon>
        <taxon>Fungi</taxon>
        <taxon>Dikarya</taxon>
        <taxon>Ascomycota</taxon>
        <taxon>Pezizomycotina</taxon>
        <taxon>Lecanoromycetes</taxon>
        <taxon>OSLEUM clade</taxon>
        <taxon>Lecanoromycetidae</taxon>
        <taxon>Lecanorales</taxon>
        <taxon>Lecanorineae</taxon>
        <taxon>Parmeliaceae</taxon>
        <taxon>Letharia</taxon>
    </lineage>
</organism>
<dbReference type="GO" id="GO:0000070">
    <property type="term" value="P:mitotic sister chromatid segregation"/>
    <property type="evidence" value="ECO:0007669"/>
    <property type="project" value="TreeGrafter"/>
</dbReference>
<keyword evidence="8" id="KW-1185">Reference proteome</keyword>
<dbReference type="Pfam" id="PF07778">
    <property type="entry name" value="CENP-I"/>
    <property type="match status" value="1"/>
</dbReference>
<evidence type="ECO:0000256" key="5">
    <source>
        <dbReference type="ARBA" id="ARBA00023242"/>
    </source>
</evidence>
<keyword evidence="5" id="KW-0539">Nucleus</keyword>
<dbReference type="EMBL" id="JACCJC010000001">
    <property type="protein sequence ID" value="KAF6241509.1"/>
    <property type="molecule type" value="Genomic_DNA"/>
</dbReference>
<gene>
    <name evidence="7" type="ORF">HO173_000219</name>
</gene>
<dbReference type="GeneID" id="59281899"/>
<evidence type="ECO:0000256" key="2">
    <source>
        <dbReference type="ARBA" id="ARBA00004584"/>
    </source>
</evidence>
<evidence type="ECO:0000256" key="3">
    <source>
        <dbReference type="ARBA" id="ARBA00005470"/>
    </source>
</evidence>
<dbReference type="GO" id="GO:0005634">
    <property type="term" value="C:nucleus"/>
    <property type="evidence" value="ECO:0007669"/>
    <property type="project" value="UniProtKB-SubCell"/>
</dbReference>
<keyword evidence="4" id="KW-0158">Chromosome</keyword>
<dbReference type="InterPro" id="IPR012485">
    <property type="entry name" value="CENP-I"/>
</dbReference>
<proteinExistence type="inferred from homology"/>
<evidence type="ECO:0008006" key="9">
    <source>
        <dbReference type="Google" id="ProtNLM"/>
    </source>
</evidence>
<dbReference type="GO" id="GO:0000939">
    <property type="term" value="C:inner kinetochore"/>
    <property type="evidence" value="ECO:0007669"/>
    <property type="project" value="TreeGrafter"/>
</dbReference>
<comment type="caution">
    <text evidence="7">The sequence shown here is derived from an EMBL/GenBank/DDBJ whole genome shotgun (WGS) entry which is preliminary data.</text>
</comment>
<reference evidence="7 8" key="1">
    <citation type="journal article" date="2020" name="Genomics">
        <title>Complete, high-quality genomes from long-read metagenomic sequencing of two wolf lichen thalli reveals enigmatic genome architecture.</title>
        <authorList>
            <person name="McKenzie S.K."/>
            <person name="Walston R.F."/>
            <person name="Allen J.L."/>
        </authorList>
    </citation>
    <scope>NUCLEOTIDE SEQUENCE [LARGE SCALE GENOMIC DNA]</scope>
    <source>
        <strain evidence="7">WasteWater2</strain>
    </source>
</reference>
<evidence type="ECO:0000313" key="8">
    <source>
        <dbReference type="Proteomes" id="UP000578531"/>
    </source>
</evidence>
<comment type="subcellular location">
    <subcellularLocation>
        <location evidence="2">Chromosome</location>
        <location evidence="2">Centromere</location>
    </subcellularLocation>
    <subcellularLocation>
        <location evidence="1">Nucleus</location>
    </subcellularLocation>
</comment>
<evidence type="ECO:0000256" key="1">
    <source>
        <dbReference type="ARBA" id="ARBA00004123"/>
    </source>
</evidence>
<evidence type="ECO:0000256" key="4">
    <source>
        <dbReference type="ARBA" id="ARBA00022454"/>
    </source>
</evidence>
<dbReference type="OrthoDB" id="6347512at2759"/>
<comment type="similarity">
    <text evidence="3">Belongs to the CENP-I/CTF3 family.</text>
</comment>
<dbReference type="RefSeq" id="XP_037170749.1">
    <property type="nucleotide sequence ID" value="XM_037302170.1"/>
</dbReference>
<dbReference type="PANTHER" id="PTHR48208:SF2">
    <property type="entry name" value="CENTROMERE PROTEIN I"/>
    <property type="match status" value="1"/>
</dbReference>
<protein>
    <recommendedName>
        <fullName evidence="9">Mis6 domain-containing protein</fullName>
    </recommendedName>
</protein>